<protein>
    <submittedName>
        <fullName evidence="2">Glycosyltransferase family 4 protein</fullName>
    </submittedName>
</protein>
<sequence>MKILFSTSSLFPYRVNWLDELGKYADLDVYYLMESDNARNKEWCLQRPQNCKYTLMKGKKIPGIGIVSFEFIRILKKHSSEYDAIILDGYGFLSQLLNIKYLNRHKISYYVNIDGMVPKDNENKVIYLIKKHIISHIPYCLCGAYATNKILMDYGVNSENIINHPFTSLYKSDIDQKITNIKEKENLREKLGMKEDKIVISVGRFSYMNGYGKGYDVLLKSAQNMDSTTGWYIIGGKPTEEFAKMKKDMRLENVHFVEFLNKEELAQYYRASDVFVLMTVGDVWGLVINEAMAHGLPVITTNKCVAGLDLIENGKNGYIVNVGDDDTLSKKLEYIFAEPTLMENMGKESLKKISEYTIENMANIHINAIKKIEAEKEKM</sequence>
<name>A0AAW6K274_MEDGN</name>
<dbReference type="Pfam" id="PF00534">
    <property type="entry name" value="Glycos_transf_1"/>
    <property type="match status" value="1"/>
</dbReference>
<dbReference type="InterPro" id="IPR050194">
    <property type="entry name" value="Glycosyltransferase_grp1"/>
</dbReference>
<comment type="caution">
    <text evidence="2">The sequence shown here is derived from an EMBL/GenBank/DDBJ whole genome shotgun (WGS) entry which is preliminary data.</text>
</comment>
<dbReference type="PANTHER" id="PTHR45947:SF3">
    <property type="entry name" value="SULFOQUINOVOSYL TRANSFERASE SQD2"/>
    <property type="match status" value="1"/>
</dbReference>
<accession>A0AAW6K274</accession>
<dbReference type="Proteomes" id="UP001149331">
    <property type="component" value="Unassembled WGS sequence"/>
</dbReference>
<dbReference type="PANTHER" id="PTHR45947">
    <property type="entry name" value="SULFOQUINOVOSYL TRANSFERASE SQD2"/>
    <property type="match status" value="1"/>
</dbReference>
<dbReference type="AlphaFoldDB" id="A0AAW6K274"/>
<dbReference type="EMBL" id="JAPZEG010000007">
    <property type="protein sequence ID" value="MDE1203397.1"/>
    <property type="molecule type" value="Genomic_DNA"/>
</dbReference>
<dbReference type="RefSeq" id="WP_118401389.1">
    <property type="nucleotide sequence ID" value="NZ_JAPZEG010000007.1"/>
</dbReference>
<dbReference type="GO" id="GO:0016757">
    <property type="term" value="F:glycosyltransferase activity"/>
    <property type="evidence" value="ECO:0007669"/>
    <property type="project" value="InterPro"/>
</dbReference>
<gene>
    <name evidence="2" type="ORF">O4N78_07385</name>
</gene>
<dbReference type="Gene3D" id="3.40.50.2000">
    <property type="entry name" value="Glycogen Phosphorylase B"/>
    <property type="match status" value="2"/>
</dbReference>
<evidence type="ECO:0000313" key="3">
    <source>
        <dbReference type="Proteomes" id="UP001149331"/>
    </source>
</evidence>
<dbReference type="InterPro" id="IPR001296">
    <property type="entry name" value="Glyco_trans_1"/>
</dbReference>
<evidence type="ECO:0000313" key="2">
    <source>
        <dbReference type="EMBL" id="MDE1203397.1"/>
    </source>
</evidence>
<dbReference type="SUPFAM" id="SSF53756">
    <property type="entry name" value="UDP-Glycosyltransferase/glycogen phosphorylase"/>
    <property type="match status" value="1"/>
</dbReference>
<feature type="domain" description="Glycosyl transferase family 1" evidence="1">
    <location>
        <begin position="184"/>
        <end position="349"/>
    </location>
</feature>
<reference evidence="2" key="1">
    <citation type="submission" date="2022-12" db="EMBL/GenBank/DDBJ databases">
        <title>Genome of R. gnavus strain RSHDN_120.</title>
        <authorList>
            <person name="Abdugheni R."/>
        </authorList>
    </citation>
    <scope>NUCLEOTIDE SEQUENCE</scope>
    <source>
        <strain evidence="2">RSHDN_120</strain>
    </source>
</reference>
<organism evidence="2 3">
    <name type="scientific">Mediterraneibacter gnavus</name>
    <name type="common">Ruminococcus gnavus</name>
    <dbReference type="NCBI Taxonomy" id="33038"/>
    <lineage>
        <taxon>Bacteria</taxon>
        <taxon>Bacillati</taxon>
        <taxon>Bacillota</taxon>
        <taxon>Clostridia</taxon>
        <taxon>Lachnospirales</taxon>
        <taxon>Lachnospiraceae</taxon>
        <taxon>Mediterraneibacter</taxon>
    </lineage>
</organism>
<evidence type="ECO:0000259" key="1">
    <source>
        <dbReference type="Pfam" id="PF00534"/>
    </source>
</evidence>
<dbReference type="CDD" id="cd03801">
    <property type="entry name" value="GT4_PimA-like"/>
    <property type="match status" value="1"/>
</dbReference>
<proteinExistence type="predicted"/>